<evidence type="ECO:0000256" key="2">
    <source>
        <dbReference type="ARBA" id="ARBA00022741"/>
    </source>
</evidence>
<evidence type="ECO:0000259" key="5">
    <source>
        <dbReference type="Pfam" id="PF14544"/>
    </source>
</evidence>
<dbReference type="Proteomes" id="UP000000758">
    <property type="component" value="Chromosome"/>
</dbReference>
<dbReference type="InterPro" id="IPR029349">
    <property type="entry name" value="DUF4443"/>
</dbReference>
<keyword evidence="3" id="KW-0067">ATP-binding</keyword>
<dbReference type="STRING" id="414004.CENSYa_1269"/>
<proteinExistence type="predicted"/>
<dbReference type="GO" id="GO:0006412">
    <property type="term" value="P:translation"/>
    <property type="evidence" value="ECO:0007669"/>
    <property type="project" value="UniProtKB-KW"/>
</dbReference>
<sequence>MLQRMAAGRVTGKSLAFGAPHLLKAIQLLEETKYVSRGMMAEELHLGEGSTRTLLGRLGEQNIADSIRSGAYLTEEGGRFARKIQDVMPGECGLPHSPLPGGESSHAVMLRGCAGSVRSGVEQRDYAVMYGAGGAMTLVYKGGRYTFPDGRDAAFPGGAIQGALSGLGPIDGDVLIIAAAGDSFTSEMAAKNSGLLTVQNGTPRMRRR</sequence>
<feature type="domain" description="DUF4443" evidence="5">
    <location>
        <begin position="102"/>
        <end position="197"/>
    </location>
</feature>
<dbReference type="SUPFAM" id="SSF46785">
    <property type="entry name" value="Winged helix' DNA-binding domain"/>
    <property type="match status" value="1"/>
</dbReference>
<accession>A0RX25</accession>
<dbReference type="Gene3D" id="3.30.1360.30">
    <property type="entry name" value="GAD-like domain"/>
    <property type="match status" value="1"/>
</dbReference>
<dbReference type="Pfam" id="PF22167">
    <property type="entry name" value="PH0730-like_N"/>
    <property type="match status" value="1"/>
</dbReference>
<dbReference type="HOGENOM" id="CLU_114386_0_0_2"/>
<dbReference type="InterPro" id="IPR004115">
    <property type="entry name" value="GAD-like_sf"/>
</dbReference>
<dbReference type="GO" id="GO:0004812">
    <property type="term" value="F:aminoacyl-tRNA ligase activity"/>
    <property type="evidence" value="ECO:0007669"/>
    <property type="project" value="InterPro"/>
</dbReference>
<keyword evidence="1" id="KW-0436">Ligase</keyword>
<dbReference type="EnsemblBacteria" id="ABK77892">
    <property type="protein sequence ID" value="ABK77892"/>
    <property type="gene ID" value="CENSYa_1269"/>
</dbReference>
<evidence type="ECO:0000256" key="4">
    <source>
        <dbReference type="ARBA" id="ARBA00022917"/>
    </source>
</evidence>
<gene>
    <name evidence="7" type="ordered locus">CENSYa_1269</name>
</gene>
<dbReference type="InterPro" id="IPR036390">
    <property type="entry name" value="WH_DNA-bd_sf"/>
</dbReference>
<evidence type="ECO:0000256" key="1">
    <source>
        <dbReference type="ARBA" id="ARBA00022598"/>
    </source>
</evidence>
<dbReference type="InterPro" id="IPR036388">
    <property type="entry name" value="WH-like_DNA-bd_sf"/>
</dbReference>
<feature type="domain" description="PH0730-like N-terminal" evidence="6">
    <location>
        <begin position="36"/>
        <end position="77"/>
    </location>
</feature>
<dbReference type="GO" id="GO:0005524">
    <property type="term" value="F:ATP binding"/>
    <property type="evidence" value="ECO:0007669"/>
    <property type="project" value="UniProtKB-KW"/>
</dbReference>
<dbReference type="KEGG" id="csy:CENSYa_1269"/>
<dbReference type="AlphaFoldDB" id="A0RX25"/>
<keyword evidence="4" id="KW-0648">Protein biosynthesis</keyword>
<keyword evidence="8" id="KW-1185">Reference proteome</keyword>
<dbReference type="EMBL" id="DP000238">
    <property type="protein sequence ID" value="ABK77892.1"/>
    <property type="molecule type" value="Genomic_DNA"/>
</dbReference>
<evidence type="ECO:0000259" key="6">
    <source>
        <dbReference type="Pfam" id="PF22167"/>
    </source>
</evidence>
<protein>
    <submittedName>
        <fullName evidence="7">Uncharacterized protein</fullName>
    </submittedName>
</protein>
<name>A0RX25_CENSY</name>
<reference evidence="7 8" key="1">
    <citation type="journal article" date="2006" name="Proc. Natl. Acad. Sci. U.S.A.">
        <title>Genomic analysis of the uncultivated marine crenarchaeote Cenarchaeum symbiosum.</title>
        <authorList>
            <person name="Hallam S.J."/>
            <person name="Konstantinidis K.T."/>
            <person name="Putnam N."/>
            <person name="Schleper C."/>
            <person name="Watanabe Y."/>
            <person name="Sugahara J."/>
            <person name="Preston C."/>
            <person name="de la Torre J."/>
            <person name="Richardson P.M."/>
            <person name="DeLong E.F."/>
        </authorList>
    </citation>
    <scope>NUCLEOTIDE SEQUENCE [LARGE SCALE GENOMIC DNA]</scope>
    <source>
        <strain evidence="8">A</strain>
    </source>
</reference>
<dbReference type="Pfam" id="PF14544">
    <property type="entry name" value="DUF4443"/>
    <property type="match status" value="1"/>
</dbReference>
<evidence type="ECO:0000256" key="3">
    <source>
        <dbReference type="ARBA" id="ARBA00022840"/>
    </source>
</evidence>
<keyword evidence="2" id="KW-0547">Nucleotide-binding</keyword>
<organism evidence="7 8">
    <name type="scientific">Cenarchaeum symbiosum (strain A)</name>
    <dbReference type="NCBI Taxonomy" id="414004"/>
    <lineage>
        <taxon>Archaea</taxon>
        <taxon>Nitrososphaerota</taxon>
        <taxon>Candidatus Cenarchaeales</taxon>
        <taxon>Candidatus Cenarchaeaceae</taxon>
        <taxon>Candidatus Cenarchaeum</taxon>
    </lineage>
</organism>
<evidence type="ECO:0000313" key="8">
    <source>
        <dbReference type="Proteomes" id="UP000000758"/>
    </source>
</evidence>
<evidence type="ECO:0000313" key="7">
    <source>
        <dbReference type="EMBL" id="ABK77892.1"/>
    </source>
</evidence>
<dbReference type="GO" id="GO:0005737">
    <property type="term" value="C:cytoplasm"/>
    <property type="evidence" value="ECO:0007669"/>
    <property type="project" value="InterPro"/>
</dbReference>
<dbReference type="Gene3D" id="1.10.10.10">
    <property type="entry name" value="Winged helix-like DNA-binding domain superfamily/Winged helix DNA-binding domain"/>
    <property type="match status" value="1"/>
</dbReference>
<dbReference type="InterPro" id="IPR054039">
    <property type="entry name" value="PH0730-like_N"/>
</dbReference>